<feature type="domain" description="Fork-head" evidence="10">
    <location>
        <begin position="184"/>
        <end position="278"/>
    </location>
</feature>
<evidence type="ECO:0000256" key="4">
    <source>
        <dbReference type="ARBA" id="ARBA00023015"/>
    </source>
</evidence>
<evidence type="ECO:0000313" key="12">
    <source>
        <dbReference type="Proteomes" id="UP000287033"/>
    </source>
</evidence>
<dbReference type="InterPro" id="IPR001766">
    <property type="entry name" value="Fork_head_dom"/>
</dbReference>
<evidence type="ECO:0000313" key="11">
    <source>
        <dbReference type="EMBL" id="GCC28379.1"/>
    </source>
</evidence>
<keyword evidence="12" id="KW-1185">Reference proteome</keyword>
<accession>A0A401SD98</accession>
<protein>
    <recommendedName>
        <fullName evidence="10">Fork-head domain-containing protein</fullName>
    </recommendedName>
</protein>
<dbReference type="EMBL" id="BEZZ01000201">
    <property type="protein sequence ID" value="GCC28379.1"/>
    <property type="molecule type" value="Genomic_DNA"/>
</dbReference>
<evidence type="ECO:0000256" key="5">
    <source>
        <dbReference type="ARBA" id="ARBA00023125"/>
    </source>
</evidence>
<dbReference type="Pfam" id="PF00250">
    <property type="entry name" value="Forkhead"/>
    <property type="match status" value="1"/>
</dbReference>
<dbReference type="GO" id="GO:0005737">
    <property type="term" value="C:cytoplasm"/>
    <property type="evidence" value="ECO:0007669"/>
    <property type="project" value="UniProtKB-SubCell"/>
</dbReference>
<dbReference type="InterPro" id="IPR032068">
    <property type="entry name" value="FOXO_KIX-bd"/>
</dbReference>
<keyword evidence="3" id="KW-0963">Cytoplasm</keyword>
<proteinExistence type="predicted"/>
<name>A0A401SD98_CHIPU</name>
<feature type="compositionally biased region" description="Low complexity" evidence="9">
    <location>
        <begin position="371"/>
        <end position="387"/>
    </location>
</feature>
<feature type="region of interest" description="Disordered" evidence="9">
    <location>
        <begin position="258"/>
        <end position="331"/>
    </location>
</feature>
<dbReference type="GO" id="GO:0005634">
    <property type="term" value="C:nucleus"/>
    <property type="evidence" value="ECO:0007669"/>
    <property type="project" value="UniProtKB-SubCell"/>
</dbReference>
<dbReference type="Gene3D" id="1.10.10.10">
    <property type="entry name" value="Winged helix-like DNA-binding domain superfamily/Winged helix DNA-binding domain"/>
    <property type="match status" value="1"/>
</dbReference>
<dbReference type="InterPro" id="IPR036390">
    <property type="entry name" value="WH_DNA-bd_sf"/>
</dbReference>
<dbReference type="Pfam" id="PF16675">
    <property type="entry name" value="FOXO_KIX_bdg"/>
    <property type="match status" value="1"/>
</dbReference>
<dbReference type="OMA" id="VYPAHGH"/>
<feature type="compositionally biased region" description="Polar residues" evidence="9">
    <location>
        <begin position="297"/>
        <end position="326"/>
    </location>
</feature>
<evidence type="ECO:0000256" key="6">
    <source>
        <dbReference type="ARBA" id="ARBA00023163"/>
    </source>
</evidence>
<dbReference type="STRING" id="137246.A0A401SD98"/>
<evidence type="ECO:0000256" key="1">
    <source>
        <dbReference type="ARBA" id="ARBA00004123"/>
    </source>
</evidence>
<dbReference type="AlphaFoldDB" id="A0A401SD98"/>
<comment type="caution">
    <text evidence="11">The sequence shown here is derived from an EMBL/GenBank/DDBJ whole genome shotgun (WGS) entry which is preliminary data.</text>
</comment>
<dbReference type="PRINTS" id="PR00053">
    <property type="entry name" value="FORKHEAD"/>
</dbReference>
<dbReference type="GO" id="GO:0000981">
    <property type="term" value="F:DNA-binding transcription factor activity, RNA polymerase II-specific"/>
    <property type="evidence" value="ECO:0007669"/>
    <property type="project" value="TreeGrafter"/>
</dbReference>
<keyword evidence="7 8" id="KW-0539">Nucleus</keyword>
<dbReference type="SMART" id="SM00339">
    <property type="entry name" value="FH"/>
    <property type="match status" value="1"/>
</dbReference>
<evidence type="ECO:0000256" key="8">
    <source>
        <dbReference type="PROSITE-ProRule" id="PRU00089"/>
    </source>
</evidence>
<evidence type="ECO:0000256" key="3">
    <source>
        <dbReference type="ARBA" id="ARBA00022490"/>
    </source>
</evidence>
<dbReference type="InterPro" id="IPR032067">
    <property type="entry name" value="FOXO-TAD"/>
</dbReference>
<keyword evidence="5 8" id="KW-0238">DNA-binding</keyword>
<evidence type="ECO:0000256" key="9">
    <source>
        <dbReference type="SAM" id="MobiDB-lite"/>
    </source>
</evidence>
<feature type="region of interest" description="Disordered" evidence="9">
    <location>
        <begin position="363"/>
        <end position="392"/>
    </location>
</feature>
<sequence>MGAGGRAGGGSRIGYIDGMAGRKERAANEAAPGRFVSISGGSTWEAAAAAAAAAPASVRAAERVRAAAGQHRLLSIQPSTALGRREDGETEDMEEAVAAPRVDIDPDFEPHSRPRSCTWPLPRPEFPGAEGKTEESGVNQEPAATGEQGSGGKAEAKAAPGIPSPLRLSECGQHRKKSSRRNAWGNLSYADLITKAIESSPEKRLTLSQIYDWMVRHVPYFKDKGDSNSSAGWKNSIRHNLSLHSRFIRVQNEGTGKSSWWMLNPDGGKSGKSPRRRAVSMDSNSKYLKSKRGANKNKATLQATQERNEGSPSSQHTKWSGSPSSHGSDEFDAWTDFRSRANSAASTLSGRLSPIMANSELDELEDDDRTPSSPLLYPSPSNTLSPSVSTRRPVELPRLADMAGTINLNEGITENLLEELQDNYNMSPSQQIPSGCLRQRSSSFSFGSKCSTRGSQTSTYSVTMYSPPPMTMLRHSPMQTIQENKQVTFSTINHYGNRMLQDLLTPESLRHKEVLMTQSDPLMPQANTVVTSQNQRHMVLCSDPALSPFNTQSPRLLNSNPFHHPSPVQQNSAVNNGALSNPIGLMHMHSDAGNMNSVTHHLQNQLHSLASHGMQMEASDSRLTSCPGGINISAMSQDKFPTDLDLDMFHGSLECDVESIILNEFMDNEELDFNFDCAMPTQNVGINMATLPTVPQTTNQSWVPG</sequence>
<dbReference type="InterPro" id="IPR030456">
    <property type="entry name" value="TF_fork_head_CS_2"/>
</dbReference>
<dbReference type="Proteomes" id="UP000287033">
    <property type="component" value="Unassembled WGS sequence"/>
</dbReference>
<reference evidence="11 12" key="1">
    <citation type="journal article" date="2018" name="Nat. Ecol. Evol.">
        <title>Shark genomes provide insights into elasmobranch evolution and the origin of vertebrates.</title>
        <authorList>
            <person name="Hara Y"/>
            <person name="Yamaguchi K"/>
            <person name="Onimaru K"/>
            <person name="Kadota M"/>
            <person name="Koyanagi M"/>
            <person name="Keeley SD"/>
            <person name="Tatsumi K"/>
            <person name="Tanaka K"/>
            <person name="Motone F"/>
            <person name="Kageyama Y"/>
            <person name="Nozu R"/>
            <person name="Adachi N"/>
            <person name="Nishimura O"/>
            <person name="Nakagawa R"/>
            <person name="Tanegashima C"/>
            <person name="Kiyatake I"/>
            <person name="Matsumoto R"/>
            <person name="Murakumo K"/>
            <person name="Nishida K"/>
            <person name="Terakita A"/>
            <person name="Kuratani S"/>
            <person name="Sato K"/>
            <person name="Hyodo S Kuraku.S."/>
        </authorList>
    </citation>
    <scope>NUCLEOTIDE SEQUENCE [LARGE SCALE GENOMIC DNA]</scope>
</reference>
<evidence type="ECO:0000256" key="2">
    <source>
        <dbReference type="ARBA" id="ARBA00004496"/>
    </source>
</evidence>
<gene>
    <name evidence="11" type="ORF">chiPu_0006809</name>
</gene>
<dbReference type="InterPro" id="IPR036388">
    <property type="entry name" value="WH-like_DNA-bd_sf"/>
</dbReference>
<evidence type="ECO:0000256" key="7">
    <source>
        <dbReference type="ARBA" id="ARBA00023242"/>
    </source>
</evidence>
<dbReference type="PROSITE" id="PS50039">
    <property type="entry name" value="FORK_HEAD_3"/>
    <property type="match status" value="1"/>
</dbReference>
<dbReference type="FunFam" id="1.10.10.10:FF:000032">
    <property type="entry name" value="Forkhead box protein O4"/>
    <property type="match status" value="1"/>
</dbReference>
<evidence type="ECO:0000259" key="10">
    <source>
        <dbReference type="PROSITE" id="PS50039"/>
    </source>
</evidence>
<dbReference type="GO" id="GO:0000978">
    <property type="term" value="F:RNA polymerase II cis-regulatory region sequence-specific DNA binding"/>
    <property type="evidence" value="ECO:0007669"/>
    <property type="project" value="TreeGrafter"/>
</dbReference>
<dbReference type="PANTHER" id="PTHR45767">
    <property type="entry name" value="FORKHEAD BOX PROTEIN O"/>
    <property type="match status" value="1"/>
</dbReference>
<keyword evidence="4" id="KW-0805">Transcription regulation</keyword>
<feature type="region of interest" description="Disordered" evidence="9">
    <location>
        <begin position="70"/>
        <end position="180"/>
    </location>
</feature>
<dbReference type="SUPFAM" id="SSF46785">
    <property type="entry name" value="Winged helix' DNA-binding domain"/>
    <property type="match status" value="1"/>
</dbReference>
<dbReference type="PROSITE" id="PS00658">
    <property type="entry name" value="FORK_HEAD_2"/>
    <property type="match status" value="1"/>
</dbReference>
<dbReference type="Gene3D" id="6.10.250.1690">
    <property type="match status" value="1"/>
</dbReference>
<dbReference type="Pfam" id="PF16676">
    <property type="entry name" value="FOXO-TAD"/>
    <property type="match status" value="1"/>
</dbReference>
<dbReference type="OrthoDB" id="5954824at2759"/>
<feature type="compositionally biased region" description="Basic and acidic residues" evidence="9">
    <location>
        <begin position="102"/>
        <end position="112"/>
    </location>
</feature>
<keyword evidence="6" id="KW-0804">Transcription</keyword>
<feature type="DNA-binding region" description="Fork-head" evidence="8">
    <location>
        <begin position="184"/>
        <end position="278"/>
    </location>
</feature>
<comment type="subcellular location">
    <subcellularLocation>
        <location evidence="2">Cytoplasm</location>
    </subcellularLocation>
    <subcellularLocation>
        <location evidence="1 8">Nucleus</location>
    </subcellularLocation>
</comment>
<dbReference type="PANTHER" id="PTHR45767:SF5">
    <property type="entry name" value="FORKHEAD BOX PROTEIN O6"/>
    <property type="match status" value="1"/>
</dbReference>
<organism evidence="11 12">
    <name type="scientific">Chiloscyllium punctatum</name>
    <name type="common">Brownbanded bambooshark</name>
    <name type="synonym">Hemiscyllium punctatum</name>
    <dbReference type="NCBI Taxonomy" id="137246"/>
    <lineage>
        <taxon>Eukaryota</taxon>
        <taxon>Metazoa</taxon>
        <taxon>Chordata</taxon>
        <taxon>Craniata</taxon>
        <taxon>Vertebrata</taxon>
        <taxon>Chondrichthyes</taxon>
        <taxon>Elasmobranchii</taxon>
        <taxon>Galeomorphii</taxon>
        <taxon>Galeoidea</taxon>
        <taxon>Orectolobiformes</taxon>
        <taxon>Hemiscylliidae</taxon>
        <taxon>Chiloscyllium</taxon>
    </lineage>
</organism>